<evidence type="ECO:0000313" key="1">
    <source>
        <dbReference type="EMBL" id="CAB5384890.1"/>
    </source>
</evidence>
<evidence type="ECO:0000313" key="2">
    <source>
        <dbReference type="Proteomes" id="UP000684084"/>
    </source>
</evidence>
<dbReference type="EMBL" id="CAGKOT010000052">
    <property type="protein sequence ID" value="CAB5384890.1"/>
    <property type="molecule type" value="Genomic_DNA"/>
</dbReference>
<comment type="caution">
    <text evidence="1">The sequence shown here is derived from an EMBL/GenBank/DDBJ whole genome shotgun (WGS) entry which is preliminary data.</text>
</comment>
<reference evidence="1" key="1">
    <citation type="submission" date="2020-05" db="EMBL/GenBank/DDBJ databases">
        <authorList>
            <person name="Rincon C."/>
            <person name="Sanders R I."/>
            <person name="Robbins C."/>
            <person name="Chaturvedi A."/>
        </authorList>
    </citation>
    <scope>NUCLEOTIDE SEQUENCE</scope>
    <source>
        <strain evidence="1">CHB12</strain>
    </source>
</reference>
<dbReference type="OrthoDB" id="2364953at2759"/>
<accession>A0A915ZS30</accession>
<dbReference type="Proteomes" id="UP000684084">
    <property type="component" value="Unassembled WGS sequence"/>
</dbReference>
<protein>
    <submittedName>
        <fullName evidence="1">Uncharacterized protein</fullName>
    </submittedName>
</protein>
<sequence length="190" mass="21724">MITKLQLPIGTNIPLPKINPNRLTIEELKKKLSDYGIDTDIISDNRVVLAEILQNISNDETSKQVSDMLYNETIDTDLDSRQVSEYKLDFSLSSGWALKENQRFGKKGGGKRMSKNVVSYLEAYFLAGDINKSEKIYGSRNAEMHNELKGLVEGGILEKEEIPKIFTISNWIARYLVKYENFGIKFCKYK</sequence>
<proteinExistence type="predicted"/>
<gene>
    <name evidence="1" type="ORF">CHRIB12_LOCUS19064</name>
</gene>
<organism evidence="1 2">
    <name type="scientific">Rhizophagus irregularis</name>
    <dbReference type="NCBI Taxonomy" id="588596"/>
    <lineage>
        <taxon>Eukaryota</taxon>
        <taxon>Fungi</taxon>
        <taxon>Fungi incertae sedis</taxon>
        <taxon>Mucoromycota</taxon>
        <taxon>Glomeromycotina</taxon>
        <taxon>Glomeromycetes</taxon>
        <taxon>Glomerales</taxon>
        <taxon>Glomeraceae</taxon>
        <taxon>Rhizophagus</taxon>
    </lineage>
</organism>
<name>A0A915ZS30_9GLOM</name>
<dbReference type="AlphaFoldDB" id="A0A915ZS30"/>